<evidence type="ECO:0000256" key="3">
    <source>
        <dbReference type="ARBA" id="ARBA00022729"/>
    </source>
</evidence>
<keyword evidence="12" id="KW-1185">Reference proteome</keyword>
<comment type="similarity">
    <text evidence="1 8">Belongs to the peptidase A1 family.</text>
</comment>
<proteinExistence type="inferred from homology"/>
<reference evidence="11" key="2">
    <citation type="submission" date="2021-01" db="EMBL/GenBank/DDBJ databases">
        <authorList>
            <person name="Schikora-Tamarit M.A."/>
        </authorList>
    </citation>
    <scope>NUCLEOTIDE SEQUENCE</scope>
    <source>
        <strain evidence="11">CBS2887</strain>
    </source>
</reference>
<feature type="active site" evidence="6">
    <location>
        <position position="332"/>
    </location>
</feature>
<dbReference type="GO" id="GO:0006508">
    <property type="term" value="P:proteolysis"/>
    <property type="evidence" value="ECO:0007669"/>
    <property type="project" value="UniProtKB-KW"/>
</dbReference>
<dbReference type="SUPFAM" id="SSF50630">
    <property type="entry name" value="Acid proteases"/>
    <property type="match status" value="1"/>
</dbReference>
<dbReference type="GO" id="GO:0071944">
    <property type="term" value="C:cell periphery"/>
    <property type="evidence" value="ECO:0007669"/>
    <property type="project" value="UniProtKB-ARBA"/>
</dbReference>
<feature type="region of interest" description="Disordered" evidence="9">
    <location>
        <begin position="452"/>
        <end position="531"/>
    </location>
</feature>
<dbReference type="PROSITE" id="PS51767">
    <property type="entry name" value="PEPTIDASE_A1"/>
    <property type="match status" value="1"/>
</dbReference>
<dbReference type="InterPro" id="IPR001461">
    <property type="entry name" value="Aspartic_peptidase_A1"/>
</dbReference>
<dbReference type="PANTHER" id="PTHR47966:SF65">
    <property type="entry name" value="ASPARTIC-TYPE ENDOPEPTIDASE"/>
    <property type="match status" value="1"/>
</dbReference>
<dbReference type="InterPro" id="IPR033876">
    <property type="entry name" value="SAP-like"/>
</dbReference>
<evidence type="ECO:0000256" key="2">
    <source>
        <dbReference type="ARBA" id="ARBA00022670"/>
    </source>
</evidence>
<feature type="active site" evidence="6">
    <location>
        <position position="82"/>
    </location>
</feature>
<feature type="compositionally biased region" description="Low complexity" evidence="9">
    <location>
        <begin position="547"/>
        <end position="634"/>
    </location>
</feature>
<sequence>MLQDKRLITTLFALLPHFIESEAKGLGYYRLPFNVTSGVDYEDSLNKRNDEVVNFDLAQQSSFYSVDLVIGSQQQQVQVLLDTGSSDLWVMGSDNSYCSSSTNSKFRVINDDQFYSGFKEGSSKYRVINDEEAFESFKKTQHDILDKRTLVDCSEYGTFDSSSSSSFKSLGTEFYIKYGDSAFASGVWGTDSLTVNGLSVDGLQFAVASQANATVGVLGIGLEQLETTYSGTLATGSNRYTYSNLPSKLVENGLIHRNVYSLYLNPGGSSGSVLFGGVDHAKYSGNLQIVDLVNTLSSEGYTNPVQFDISITGLDVAGTQIFSSGGYTGLLDSGTTYSYFPSGLVATIASAAGATLDSASGYYIMDCDASDKYFVFQFGSASVEVPFSNLLQSVSGAPECILTVLPRSSEEFILGSTFLMSAYVVYDLDNYQVALGQAISTSDSDIEAVVNSIPTSSGSSSDNQDFDDSNTTTTSDTGTTSPTTTSTEPTTAPEDTTTTEAAPSTSEADAATTTTTSQETTSTSATDNCASTNNTSLAVLAAQLNTSSTSSTTSTTSRTSSDQVSTTATSLSSSSSSSSSTSPVYKASSTTTLSMTSSSTSSYSSSPSSNFQSSKTSSDSSSWTTKTISSSASSSDDKDSAMKLTGDSWVQYAVAIGLMLL</sequence>
<dbReference type="Proteomes" id="UP000774326">
    <property type="component" value="Unassembled WGS sequence"/>
</dbReference>
<protein>
    <recommendedName>
        <fullName evidence="10">Peptidase A1 domain-containing protein</fullName>
    </recommendedName>
</protein>
<gene>
    <name evidence="11" type="ORF">WICPIJ_003322</name>
</gene>
<keyword evidence="2 8" id="KW-0645">Protease</keyword>
<organism evidence="11 12">
    <name type="scientific">Wickerhamomyces pijperi</name>
    <name type="common">Yeast</name>
    <name type="synonym">Pichia pijperi</name>
    <dbReference type="NCBI Taxonomy" id="599730"/>
    <lineage>
        <taxon>Eukaryota</taxon>
        <taxon>Fungi</taxon>
        <taxon>Dikarya</taxon>
        <taxon>Ascomycota</taxon>
        <taxon>Saccharomycotina</taxon>
        <taxon>Saccharomycetes</taxon>
        <taxon>Phaffomycetales</taxon>
        <taxon>Wickerhamomycetaceae</taxon>
        <taxon>Wickerhamomyces</taxon>
    </lineage>
</organism>
<evidence type="ECO:0000256" key="1">
    <source>
        <dbReference type="ARBA" id="ARBA00007447"/>
    </source>
</evidence>
<feature type="domain" description="Peptidase A1" evidence="10">
    <location>
        <begin position="64"/>
        <end position="436"/>
    </location>
</feature>
<name>A0A9P8Q9X3_WICPI</name>
<evidence type="ECO:0000256" key="7">
    <source>
        <dbReference type="PIRSR" id="PIRSR601461-2"/>
    </source>
</evidence>
<evidence type="ECO:0000313" key="12">
    <source>
        <dbReference type="Proteomes" id="UP000774326"/>
    </source>
</evidence>
<dbReference type="PRINTS" id="PR00792">
    <property type="entry name" value="PEPSIN"/>
</dbReference>
<dbReference type="PANTHER" id="PTHR47966">
    <property type="entry name" value="BETA-SITE APP-CLEAVING ENZYME, ISOFORM A-RELATED"/>
    <property type="match status" value="1"/>
</dbReference>
<dbReference type="EMBL" id="JAEUBG010001830">
    <property type="protein sequence ID" value="KAH3685722.1"/>
    <property type="molecule type" value="Genomic_DNA"/>
</dbReference>
<evidence type="ECO:0000256" key="8">
    <source>
        <dbReference type="RuleBase" id="RU000454"/>
    </source>
</evidence>
<dbReference type="InterPro" id="IPR033121">
    <property type="entry name" value="PEPTIDASE_A1"/>
</dbReference>
<dbReference type="InterPro" id="IPR021109">
    <property type="entry name" value="Peptidase_aspartic_dom_sf"/>
</dbReference>
<comment type="caution">
    <text evidence="11">The sequence shown here is derived from an EMBL/GenBank/DDBJ whole genome shotgun (WGS) entry which is preliminary data.</text>
</comment>
<dbReference type="Pfam" id="PF00026">
    <property type="entry name" value="Asp"/>
    <property type="match status" value="1"/>
</dbReference>
<evidence type="ECO:0000313" key="11">
    <source>
        <dbReference type="EMBL" id="KAH3685722.1"/>
    </source>
</evidence>
<dbReference type="CDD" id="cd05474">
    <property type="entry name" value="SAP_like"/>
    <property type="match status" value="1"/>
</dbReference>
<dbReference type="GO" id="GO:0004190">
    <property type="term" value="F:aspartic-type endopeptidase activity"/>
    <property type="evidence" value="ECO:0007669"/>
    <property type="project" value="UniProtKB-KW"/>
</dbReference>
<keyword evidence="7" id="KW-1015">Disulfide bond</keyword>
<dbReference type="InterPro" id="IPR001969">
    <property type="entry name" value="Aspartic_peptidase_AS"/>
</dbReference>
<feature type="compositionally biased region" description="Low complexity" evidence="9">
    <location>
        <begin position="454"/>
        <end position="527"/>
    </location>
</feature>
<keyword evidence="5 8" id="KW-0378">Hydrolase</keyword>
<evidence type="ECO:0000256" key="4">
    <source>
        <dbReference type="ARBA" id="ARBA00022750"/>
    </source>
</evidence>
<dbReference type="PROSITE" id="PS00141">
    <property type="entry name" value="ASP_PROTEASE"/>
    <property type="match status" value="2"/>
</dbReference>
<dbReference type="Gene3D" id="2.40.70.10">
    <property type="entry name" value="Acid Proteases"/>
    <property type="match status" value="2"/>
</dbReference>
<evidence type="ECO:0000256" key="9">
    <source>
        <dbReference type="SAM" id="MobiDB-lite"/>
    </source>
</evidence>
<dbReference type="OrthoDB" id="771136at2759"/>
<keyword evidence="3" id="KW-0732">Signal</keyword>
<reference evidence="11" key="1">
    <citation type="journal article" date="2021" name="Open Biol.">
        <title>Shared evolutionary footprints suggest mitochondrial oxidative damage underlies multiple complex I losses in fungi.</title>
        <authorList>
            <person name="Schikora-Tamarit M.A."/>
            <person name="Marcet-Houben M."/>
            <person name="Nosek J."/>
            <person name="Gabaldon T."/>
        </authorList>
    </citation>
    <scope>NUCLEOTIDE SEQUENCE</scope>
    <source>
        <strain evidence="11">CBS2887</strain>
    </source>
</reference>
<accession>A0A9P8Q9X3</accession>
<keyword evidence="4 8" id="KW-0064">Aspartyl protease</keyword>
<evidence type="ECO:0000256" key="5">
    <source>
        <dbReference type="ARBA" id="ARBA00022801"/>
    </source>
</evidence>
<dbReference type="AlphaFoldDB" id="A0A9P8Q9X3"/>
<evidence type="ECO:0000259" key="10">
    <source>
        <dbReference type="PROSITE" id="PS51767"/>
    </source>
</evidence>
<evidence type="ECO:0000256" key="6">
    <source>
        <dbReference type="PIRSR" id="PIRSR601461-1"/>
    </source>
</evidence>
<feature type="disulfide bond" evidence="7">
    <location>
        <begin position="98"/>
        <end position="153"/>
    </location>
</feature>
<feature type="region of interest" description="Disordered" evidence="9">
    <location>
        <begin position="547"/>
        <end position="640"/>
    </location>
</feature>